<dbReference type="Proteomes" id="UP000076727">
    <property type="component" value="Unassembled WGS sequence"/>
</dbReference>
<reference evidence="1 2" key="1">
    <citation type="journal article" date="2016" name="Mol. Biol. Evol.">
        <title>Comparative Genomics of Early-Diverging Mushroom-Forming Fungi Provides Insights into the Origins of Lignocellulose Decay Capabilities.</title>
        <authorList>
            <person name="Nagy L.G."/>
            <person name="Riley R."/>
            <person name="Tritt A."/>
            <person name="Adam C."/>
            <person name="Daum C."/>
            <person name="Floudas D."/>
            <person name="Sun H."/>
            <person name="Yadav J.S."/>
            <person name="Pangilinan J."/>
            <person name="Larsson K.H."/>
            <person name="Matsuura K."/>
            <person name="Barry K."/>
            <person name="Labutti K."/>
            <person name="Kuo R."/>
            <person name="Ohm R.A."/>
            <person name="Bhattacharya S.S."/>
            <person name="Shirouzu T."/>
            <person name="Yoshinaga Y."/>
            <person name="Martin F.M."/>
            <person name="Grigoriev I.V."/>
            <person name="Hibbett D.S."/>
        </authorList>
    </citation>
    <scope>NUCLEOTIDE SEQUENCE [LARGE SCALE GENOMIC DNA]</scope>
    <source>
        <strain evidence="1 2">L-15889</strain>
    </source>
</reference>
<name>A0A165NCK9_9APHY</name>
<keyword evidence="2" id="KW-1185">Reference proteome</keyword>
<dbReference type="AlphaFoldDB" id="A0A165NCK9"/>
<gene>
    <name evidence="1" type="ORF">DAEQUDRAFT_434411</name>
</gene>
<protein>
    <submittedName>
        <fullName evidence="1">Uncharacterized protein</fullName>
    </submittedName>
</protein>
<sequence length="85" mass="9263">MDSFPSIPQLVIGFFPLIDTGGDIVRVVHMTLVAVLRFFISTFAEVFSFLPFVPLEAYAVRSESTVTLMKALGIGTVTLGIVHSM</sequence>
<evidence type="ECO:0000313" key="2">
    <source>
        <dbReference type="Proteomes" id="UP000076727"/>
    </source>
</evidence>
<organism evidence="1 2">
    <name type="scientific">Daedalea quercina L-15889</name>
    <dbReference type="NCBI Taxonomy" id="1314783"/>
    <lineage>
        <taxon>Eukaryota</taxon>
        <taxon>Fungi</taxon>
        <taxon>Dikarya</taxon>
        <taxon>Basidiomycota</taxon>
        <taxon>Agaricomycotina</taxon>
        <taxon>Agaricomycetes</taxon>
        <taxon>Polyporales</taxon>
        <taxon>Fomitopsis</taxon>
    </lineage>
</organism>
<proteinExistence type="predicted"/>
<accession>A0A165NCK9</accession>
<evidence type="ECO:0000313" key="1">
    <source>
        <dbReference type="EMBL" id="KZT66805.1"/>
    </source>
</evidence>
<dbReference type="EMBL" id="KV429083">
    <property type="protein sequence ID" value="KZT66805.1"/>
    <property type="molecule type" value="Genomic_DNA"/>
</dbReference>